<evidence type="ECO:0000256" key="1">
    <source>
        <dbReference type="SAM" id="Phobius"/>
    </source>
</evidence>
<reference evidence="2 3" key="1">
    <citation type="journal article" date="2024" name="Nat. Commun.">
        <title>Phylogenomics reveals the evolutionary origins of lichenization in chlorophyte algae.</title>
        <authorList>
            <person name="Puginier C."/>
            <person name="Libourel C."/>
            <person name="Otte J."/>
            <person name="Skaloud P."/>
            <person name="Haon M."/>
            <person name="Grisel S."/>
            <person name="Petersen M."/>
            <person name="Berrin J.G."/>
            <person name="Delaux P.M."/>
            <person name="Dal Grande F."/>
            <person name="Keller J."/>
        </authorList>
    </citation>
    <scope>NUCLEOTIDE SEQUENCE [LARGE SCALE GENOMIC DNA]</scope>
    <source>
        <strain evidence="2 3">SAG 2523</strain>
    </source>
</reference>
<dbReference type="AlphaFoldDB" id="A0AAW1TAM0"/>
<feature type="transmembrane region" description="Helical" evidence="1">
    <location>
        <begin position="450"/>
        <end position="470"/>
    </location>
</feature>
<keyword evidence="1" id="KW-0812">Transmembrane</keyword>
<keyword evidence="1" id="KW-1133">Transmembrane helix</keyword>
<proteinExistence type="predicted"/>
<gene>
    <name evidence="2" type="ORF">WJX84_005378</name>
</gene>
<feature type="transmembrane region" description="Helical" evidence="1">
    <location>
        <begin position="314"/>
        <end position="337"/>
    </location>
</feature>
<keyword evidence="3" id="KW-1185">Reference proteome</keyword>
<feature type="transmembrane region" description="Helical" evidence="1">
    <location>
        <begin position="138"/>
        <end position="160"/>
    </location>
</feature>
<dbReference type="EMBL" id="JALJOV010000243">
    <property type="protein sequence ID" value="KAK9865501.1"/>
    <property type="molecule type" value="Genomic_DNA"/>
</dbReference>
<evidence type="ECO:0000313" key="3">
    <source>
        <dbReference type="Proteomes" id="UP001485043"/>
    </source>
</evidence>
<evidence type="ECO:0000313" key="2">
    <source>
        <dbReference type="EMBL" id="KAK9865501.1"/>
    </source>
</evidence>
<feature type="transmembrane region" description="Helical" evidence="1">
    <location>
        <begin position="287"/>
        <end position="308"/>
    </location>
</feature>
<name>A0AAW1TAM0_9CHLO</name>
<feature type="transmembrane region" description="Helical" evidence="1">
    <location>
        <begin position="390"/>
        <end position="409"/>
    </location>
</feature>
<organism evidence="2 3">
    <name type="scientific">Apatococcus fuscideae</name>
    <dbReference type="NCBI Taxonomy" id="2026836"/>
    <lineage>
        <taxon>Eukaryota</taxon>
        <taxon>Viridiplantae</taxon>
        <taxon>Chlorophyta</taxon>
        <taxon>core chlorophytes</taxon>
        <taxon>Trebouxiophyceae</taxon>
        <taxon>Chlorellales</taxon>
        <taxon>Chlorellaceae</taxon>
        <taxon>Apatococcus</taxon>
    </lineage>
</organism>
<dbReference type="Proteomes" id="UP001485043">
    <property type="component" value="Unassembled WGS sequence"/>
</dbReference>
<sequence length="475" mass="52223">MRARCVLIFLALEEYSGKKLVMSREPANEAAAPLQDPEQPFLAGHGTILERIRDIFQQHKHIPAQLWLLLAALLTGLDHPLRRVMSQSWGLHDYMPNCCFLDSSSAFEAPHMPGKRLERPERELVAWSRWHRAPHMPWYMMDALHHILAAAVLFLASWAITAWQAYRAGNEVSKAGYMAFDEPERQASEVELTGGPPREAGLGAHPTGAKGWLYHAQAVFMHALTYRVERIALAGLEQGVLSWAIEEMWRIGFEHHLSPRRAMITSTATIIAIPVLAKLAKQAVSSTLLLASLGVLTGSALLHIAIVAEWTSAWGGHIFGFAWGDLFLAASILLTAWRAVRLATYACRFPALDLAKWAMLPQAVLAAAWLVHEPLDRVLDGPKDQLWAGWSDPICLVLILWFSLSSHALRGVLINKGQAVLAAAQTNNVLTNEQVVALLVGRGFGHVSHVGWLGILGALVLALSTFAANLGSITL</sequence>
<accession>A0AAW1TAM0</accession>
<comment type="caution">
    <text evidence="2">The sequence shown here is derived from an EMBL/GenBank/DDBJ whole genome shotgun (WGS) entry which is preliminary data.</text>
</comment>
<keyword evidence="1" id="KW-0472">Membrane</keyword>
<protein>
    <submittedName>
        <fullName evidence="2">Uncharacterized protein</fullName>
    </submittedName>
</protein>